<sequence>MALLNVVVTAASPMFAFHTAITWTATWIHRKAHVTAVLCQCSPVLTWSHHLKKQRGVHSPNPFDPSDVKLPVPVIFFVRIPVHYELDITHQFISSWTPNSHQL</sequence>
<keyword evidence="2" id="KW-1185">Reference proteome</keyword>
<protein>
    <submittedName>
        <fullName evidence="1">Protein ACN9-like protein, mitochondrial</fullName>
    </submittedName>
</protein>
<dbReference type="Proteomes" id="UP000297703">
    <property type="component" value="Unassembled WGS sequence"/>
</dbReference>
<reference evidence="1 2" key="1">
    <citation type="submission" date="2019-04" db="EMBL/GenBank/DDBJ databases">
        <title>Draft genome of the big-headed turtle Platysternon megacephalum.</title>
        <authorList>
            <person name="Gong S."/>
        </authorList>
    </citation>
    <scope>NUCLEOTIDE SEQUENCE [LARGE SCALE GENOMIC DNA]</scope>
    <source>
        <strain evidence="1">DO16091913</strain>
        <tissue evidence="1">Muscle</tissue>
    </source>
</reference>
<evidence type="ECO:0000313" key="2">
    <source>
        <dbReference type="Proteomes" id="UP000297703"/>
    </source>
</evidence>
<reference evidence="1 2" key="2">
    <citation type="submission" date="2019-04" db="EMBL/GenBank/DDBJ databases">
        <title>The genome sequence of big-headed turtle.</title>
        <authorList>
            <person name="Gong S."/>
        </authorList>
    </citation>
    <scope>NUCLEOTIDE SEQUENCE [LARGE SCALE GENOMIC DNA]</scope>
    <source>
        <strain evidence="1">DO16091913</strain>
        <tissue evidence="1">Muscle</tissue>
    </source>
</reference>
<evidence type="ECO:0000313" key="1">
    <source>
        <dbReference type="EMBL" id="TFK10273.1"/>
    </source>
</evidence>
<organism evidence="1 2">
    <name type="scientific">Platysternon megacephalum</name>
    <name type="common">big-headed turtle</name>
    <dbReference type="NCBI Taxonomy" id="55544"/>
    <lineage>
        <taxon>Eukaryota</taxon>
        <taxon>Metazoa</taxon>
        <taxon>Chordata</taxon>
        <taxon>Craniata</taxon>
        <taxon>Vertebrata</taxon>
        <taxon>Euteleostomi</taxon>
        <taxon>Archelosauria</taxon>
        <taxon>Testudinata</taxon>
        <taxon>Testudines</taxon>
        <taxon>Cryptodira</taxon>
        <taxon>Durocryptodira</taxon>
        <taxon>Testudinoidea</taxon>
        <taxon>Platysternidae</taxon>
        <taxon>Platysternon</taxon>
    </lineage>
</organism>
<comment type="caution">
    <text evidence="1">The sequence shown here is derived from an EMBL/GenBank/DDBJ whole genome shotgun (WGS) entry which is preliminary data.</text>
</comment>
<dbReference type="AlphaFoldDB" id="A0A4D9EQ18"/>
<name>A0A4D9EQ18_9SAUR</name>
<dbReference type="EMBL" id="QXTE01000043">
    <property type="protein sequence ID" value="TFK10273.1"/>
    <property type="molecule type" value="Genomic_DNA"/>
</dbReference>
<proteinExistence type="predicted"/>
<accession>A0A4D9EQ18</accession>
<gene>
    <name evidence="1" type="ORF">DR999_PMT06647</name>
</gene>